<dbReference type="RefSeq" id="WP_069943545.1">
    <property type="nucleotide sequence ID" value="NZ_JAHAWA010000009.1"/>
</dbReference>
<dbReference type="Gene3D" id="3.30.700.10">
    <property type="entry name" value="Glycoprotein, Type 4 Pilin"/>
    <property type="match status" value="1"/>
</dbReference>
<dbReference type="Proteomes" id="UP000095392">
    <property type="component" value="Unassembled WGS sequence"/>
</dbReference>
<accession>A0AB36G3U6</accession>
<dbReference type="Pfam" id="PF07963">
    <property type="entry name" value="N_methyl"/>
    <property type="match status" value="1"/>
</dbReference>
<dbReference type="SUPFAM" id="SSF54523">
    <property type="entry name" value="Pili subunits"/>
    <property type="match status" value="1"/>
</dbReference>
<dbReference type="EMBL" id="MIPY01000003">
    <property type="protein sequence ID" value="OES38215.1"/>
    <property type="molecule type" value="Genomic_DNA"/>
</dbReference>
<gene>
    <name evidence="2" type="ORF">BFV95_0221</name>
</gene>
<keyword evidence="3" id="KW-1185">Reference proteome</keyword>
<dbReference type="InterPro" id="IPR012902">
    <property type="entry name" value="N_methyl_site"/>
</dbReference>
<evidence type="ECO:0000256" key="1">
    <source>
        <dbReference type="SAM" id="Phobius"/>
    </source>
</evidence>
<keyword evidence="1" id="KW-0812">Transmembrane</keyword>
<dbReference type="PROSITE" id="PS00409">
    <property type="entry name" value="PROKAR_NTER_METHYL"/>
    <property type="match status" value="1"/>
</dbReference>
<reference evidence="2 3" key="1">
    <citation type="submission" date="2016-09" db="EMBL/GenBank/DDBJ databases">
        <title>Draft Genome Sequence of four Alteromonas macleodii strains isolated from copper coupons and grown long-term at elevated copper levels.</title>
        <authorList>
            <person name="Cusick K."/>
            <person name="Dale J."/>
            <person name="Little B."/>
            <person name="Biffinger J."/>
        </authorList>
    </citation>
    <scope>NUCLEOTIDE SEQUENCE [LARGE SCALE GENOMIC DNA]</scope>
    <source>
        <strain evidence="2 3">KCP01</strain>
    </source>
</reference>
<evidence type="ECO:0000313" key="3">
    <source>
        <dbReference type="Proteomes" id="UP000095392"/>
    </source>
</evidence>
<comment type="caution">
    <text evidence="2">The sequence shown here is derived from an EMBL/GenBank/DDBJ whole genome shotgun (WGS) entry which is preliminary data.</text>
</comment>
<organism evidence="2 3">
    <name type="scientific">Alteromonas macleodii</name>
    <name type="common">Pseudoalteromonas macleodii</name>
    <dbReference type="NCBI Taxonomy" id="28108"/>
    <lineage>
        <taxon>Bacteria</taxon>
        <taxon>Pseudomonadati</taxon>
        <taxon>Pseudomonadota</taxon>
        <taxon>Gammaproteobacteria</taxon>
        <taxon>Alteromonadales</taxon>
        <taxon>Alteromonadaceae</taxon>
        <taxon>Alteromonas/Salinimonas group</taxon>
        <taxon>Alteromonas</taxon>
    </lineage>
</organism>
<sequence length="170" mass="17484">MQKVSTQQGFTLIELIIVIVLLGILAVTAAPKFLNLQDDARDSVLEGIAGSLESASSVVYGKALINDVAASSDGSESVNIGNSTTVSLVYGYPDAATAANFTNILDADIDNTGGEYATESVDEDTILIYYTGAYDGAPDPAAANSACSVAYTNSTAEGARPTITVNTCVE</sequence>
<keyword evidence="1" id="KW-0472">Membrane</keyword>
<keyword evidence="1" id="KW-1133">Transmembrane helix</keyword>
<evidence type="ECO:0000313" key="2">
    <source>
        <dbReference type="EMBL" id="OES38215.1"/>
    </source>
</evidence>
<dbReference type="AlphaFoldDB" id="A0AB36G3U6"/>
<protein>
    <submittedName>
        <fullName evidence="2">Prepilin-type N-terminal cleavage/methylation domain protein</fullName>
    </submittedName>
</protein>
<name>A0AB36G3U6_ALTMA</name>
<dbReference type="InterPro" id="IPR045584">
    <property type="entry name" value="Pilin-like"/>
</dbReference>
<feature type="transmembrane region" description="Helical" evidence="1">
    <location>
        <begin position="12"/>
        <end position="34"/>
    </location>
</feature>
<proteinExistence type="predicted"/>
<dbReference type="NCBIfam" id="TIGR02532">
    <property type="entry name" value="IV_pilin_GFxxxE"/>
    <property type="match status" value="1"/>
</dbReference>